<dbReference type="InterPro" id="IPR050811">
    <property type="entry name" value="Phosphate_ABC_transporter"/>
</dbReference>
<dbReference type="EMBL" id="PYLZ01000002">
    <property type="protein sequence ID" value="PSW26061.1"/>
    <property type="molecule type" value="Genomic_DNA"/>
</dbReference>
<dbReference type="CDD" id="cd13653">
    <property type="entry name" value="PBP2_phosphate_like_1"/>
    <property type="match status" value="1"/>
</dbReference>
<dbReference type="OrthoDB" id="9790048at2"/>
<feature type="chain" id="PRO_5027134508" description="Phosphate-binding protein" evidence="4">
    <location>
        <begin position="24"/>
        <end position="274"/>
    </location>
</feature>
<dbReference type="PANTHER" id="PTHR30570:SF1">
    <property type="entry name" value="PHOSPHATE-BINDING PROTEIN PSTS"/>
    <property type="match status" value="1"/>
</dbReference>
<dbReference type="GO" id="GO:0005576">
    <property type="term" value="C:extracellular region"/>
    <property type="evidence" value="ECO:0007669"/>
    <property type="project" value="UniProtKB-SubCell"/>
</dbReference>
<dbReference type="Gene3D" id="3.40.190.10">
    <property type="entry name" value="Periplasmic binding protein-like II"/>
    <property type="match status" value="2"/>
</dbReference>
<dbReference type="NCBIfam" id="TIGR02136">
    <property type="entry name" value="ptsS_2"/>
    <property type="match status" value="1"/>
</dbReference>
<dbReference type="Pfam" id="PF12849">
    <property type="entry name" value="PBP_like_2"/>
    <property type="match status" value="1"/>
</dbReference>
<evidence type="ECO:0000256" key="2">
    <source>
        <dbReference type="ARBA" id="ARBA00022448"/>
    </source>
</evidence>
<comment type="function">
    <text evidence="4">Involved in the system for phosphate transport across the cytoplasmic membrane.</text>
</comment>
<dbReference type="GO" id="GO:0006817">
    <property type="term" value="P:phosphate ion transport"/>
    <property type="evidence" value="ECO:0007669"/>
    <property type="project" value="UniProtKB-UniRule"/>
</dbReference>
<dbReference type="InterPro" id="IPR024370">
    <property type="entry name" value="PBP_domain"/>
</dbReference>
<comment type="subcellular location">
    <subcellularLocation>
        <location evidence="4">Periplasm</location>
    </subcellularLocation>
    <subcellularLocation>
        <location evidence="4">Secreted</location>
    </subcellularLocation>
</comment>
<evidence type="ECO:0000256" key="1">
    <source>
        <dbReference type="ARBA" id="ARBA00008725"/>
    </source>
</evidence>
<dbReference type="STRING" id="680026.AB733_15255"/>
<dbReference type="SUPFAM" id="SSF53850">
    <property type="entry name" value="Periplasmic binding protein-like II"/>
    <property type="match status" value="1"/>
</dbReference>
<evidence type="ECO:0000313" key="7">
    <source>
        <dbReference type="Proteomes" id="UP000240481"/>
    </source>
</evidence>
<protein>
    <recommendedName>
        <fullName evidence="4">Phosphate-binding protein</fullName>
    </recommendedName>
</protein>
<dbReference type="AlphaFoldDB" id="A0A0J8V9E4"/>
<keyword evidence="2 4" id="KW-0813">Transport</keyword>
<feature type="domain" description="PBP" evidence="5">
    <location>
        <begin position="22"/>
        <end position="259"/>
    </location>
</feature>
<keyword evidence="4" id="KW-0574">Periplasm</keyword>
<reference evidence="6 7" key="1">
    <citation type="submission" date="2018-01" db="EMBL/GenBank/DDBJ databases">
        <title>Whole genome sequencing of Histamine producing bacteria.</title>
        <authorList>
            <person name="Butler K."/>
        </authorList>
    </citation>
    <scope>NUCLEOTIDE SEQUENCE [LARGE SCALE GENOMIC DNA]</scope>
    <source>
        <strain evidence="6 7">DSM 24669</strain>
    </source>
</reference>
<keyword evidence="4" id="KW-0964">Secreted</keyword>
<dbReference type="GO" id="GO:0042597">
    <property type="term" value="C:periplasmic space"/>
    <property type="evidence" value="ECO:0007669"/>
    <property type="project" value="UniProtKB-SubCell"/>
</dbReference>
<evidence type="ECO:0000256" key="4">
    <source>
        <dbReference type="RuleBase" id="RU367119"/>
    </source>
</evidence>
<evidence type="ECO:0000313" key="6">
    <source>
        <dbReference type="EMBL" id="PSW26061.1"/>
    </source>
</evidence>
<keyword evidence="4" id="KW-0592">Phosphate transport</keyword>
<feature type="signal peptide" evidence="4">
    <location>
        <begin position="1"/>
        <end position="23"/>
    </location>
</feature>
<dbReference type="Proteomes" id="UP000240481">
    <property type="component" value="Unassembled WGS sequence"/>
</dbReference>
<dbReference type="GO" id="GO:0042301">
    <property type="term" value="F:phosphate ion binding"/>
    <property type="evidence" value="ECO:0007669"/>
    <property type="project" value="UniProtKB-UniRule"/>
</dbReference>
<evidence type="ECO:0000256" key="3">
    <source>
        <dbReference type="ARBA" id="ARBA00022729"/>
    </source>
</evidence>
<evidence type="ECO:0000259" key="5">
    <source>
        <dbReference type="Pfam" id="PF12849"/>
    </source>
</evidence>
<keyword evidence="3 4" id="KW-0732">Signal</keyword>
<dbReference type="PANTHER" id="PTHR30570">
    <property type="entry name" value="PERIPLASMIC PHOSPHATE BINDING COMPONENT OF PHOSPHATE ABC TRANSPORTER"/>
    <property type="match status" value="1"/>
</dbReference>
<organism evidence="6 7">
    <name type="scientific">Photobacterium swingsii</name>
    <dbReference type="NCBI Taxonomy" id="680026"/>
    <lineage>
        <taxon>Bacteria</taxon>
        <taxon>Pseudomonadati</taxon>
        <taxon>Pseudomonadota</taxon>
        <taxon>Gammaproteobacteria</taxon>
        <taxon>Vibrionales</taxon>
        <taxon>Vibrionaceae</taxon>
        <taxon>Photobacterium</taxon>
    </lineage>
</organism>
<accession>A0A0J8V9E4</accession>
<comment type="caution">
    <text evidence="6">The sequence shown here is derived from an EMBL/GenBank/DDBJ whole genome shotgun (WGS) entry which is preliminary data.</text>
</comment>
<sequence>MKTKVIGALALAGSMAFNAAAVANETISVVGSSSVTPLMEVFGETYSKANPSVFVEVQGPGSSAGIRAANDGSADLGMSSRNLKDSEKSSELKEVVVARDGIAVVVHNSNPVKDLKKEDITKIYKGEITNWKQVGGEDKPIVVVTRDTASGTRGAFEDIMSLKKKINDMKVSAISQRAQVASGNGQLKTTVANNPFAIGYISLGTVDNSLKAVSVDGHAPSVAAINSGEYKVQRPFLVLYKTTKISPASKTFLDWTQTEEAQKLVSGKGYIAVN</sequence>
<dbReference type="RefSeq" id="WP_048899537.1">
    <property type="nucleotide sequence ID" value="NZ_AP024852.1"/>
</dbReference>
<name>A0A0J8V9E4_9GAMM</name>
<dbReference type="GO" id="GO:0007155">
    <property type="term" value="P:cell adhesion"/>
    <property type="evidence" value="ECO:0007669"/>
    <property type="project" value="UniProtKB-UniRule"/>
</dbReference>
<keyword evidence="7" id="KW-1185">Reference proteome</keyword>
<dbReference type="InterPro" id="IPR011862">
    <property type="entry name" value="Phos-bd"/>
</dbReference>
<proteinExistence type="inferred from homology"/>
<comment type="similarity">
    <text evidence="1 4">Belongs to the PstS family.</text>
</comment>
<gene>
    <name evidence="6" type="ORF">C9I94_05800</name>
</gene>